<accession>A0A6J4N8S5</accession>
<dbReference type="AlphaFoldDB" id="A0A6J4N8S5"/>
<name>A0A6J4N8S5_9BACT</name>
<feature type="non-terminal residue" evidence="2">
    <location>
        <position position="55"/>
    </location>
</feature>
<reference evidence="2" key="1">
    <citation type="submission" date="2020-02" db="EMBL/GenBank/DDBJ databases">
        <authorList>
            <person name="Meier V. D."/>
        </authorList>
    </citation>
    <scope>NUCLEOTIDE SEQUENCE</scope>
    <source>
        <strain evidence="2">AVDCRST_MAG64</strain>
    </source>
</reference>
<sequence>VRRGTPRPQALVPRQLHRGVRRRVDLGPAHRARHGTAVPLFRPDGRGDVPTDLLL</sequence>
<gene>
    <name evidence="2" type="ORF">AVDCRST_MAG64-425</name>
</gene>
<feature type="region of interest" description="Disordered" evidence="1">
    <location>
        <begin position="25"/>
        <end position="55"/>
    </location>
</feature>
<protein>
    <submittedName>
        <fullName evidence="2">Uncharacterized protein</fullName>
    </submittedName>
</protein>
<evidence type="ECO:0000256" key="1">
    <source>
        <dbReference type="SAM" id="MobiDB-lite"/>
    </source>
</evidence>
<evidence type="ECO:0000313" key="2">
    <source>
        <dbReference type="EMBL" id="CAA9378104.1"/>
    </source>
</evidence>
<dbReference type="EMBL" id="CADCUQ010000117">
    <property type="protein sequence ID" value="CAA9378104.1"/>
    <property type="molecule type" value="Genomic_DNA"/>
</dbReference>
<feature type="non-terminal residue" evidence="2">
    <location>
        <position position="1"/>
    </location>
</feature>
<proteinExistence type="predicted"/>
<organism evidence="2">
    <name type="scientific">uncultured Phycisphaerae bacterium</name>
    <dbReference type="NCBI Taxonomy" id="904963"/>
    <lineage>
        <taxon>Bacteria</taxon>
        <taxon>Pseudomonadati</taxon>
        <taxon>Planctomycetota</taxon>
        <taxon>Phycisphaerae</taxon>
        <taxon>environmental samples</taxon>
    </lineage>
</organism>